<keyword evidence="4" id="KW-1185">Reference proteome</keyword>
<reference evidence="3 4" key="1">
    <citation type="submission" date="2016-11" db="EMBL/GenBank/DDBJ databases">
        <title>The macronuclear genome of Stentor coeruleus: a giant cell with tiny introns.</title>
        <authorList>
            <person name="Slabodnick M."/>
            <person name="Ruby J.G."/>
            <person name="Reiff S.B."/>
            <person name="Swart E.C."/>
            <person name="Gosai S."/>
            <person name="Prabakaran S."/>
            <person name="Witkowska E."/>
            <person name="Larue G.E."/>
            <person name="Fisher S."/>
            <person name="Freeman R.M."/>
            <person name="Gunawardena J."/>
            <person name="Chu W."/>
            <person name="Stover N.A."/>
            <person name="Gregory B.D."/>
            <person name="Nowacki M."/>
            <person name="Derisi J."/>
            <person name="Roy S.W."/>
            <person name="Marshall W.F."/>
            <person name="Sood P."/>
        </authorList>
    </citation>
    <scope>NUCLEOTIDE SEQUENCE [LARGE SCALE GENOMIC DNA]</scope>
    <source>
        <strain evidence="3">WM001</strain>
    </source>
</reference>
<organism evidence="3 4">
    <name type="scientific">Stentor coeruleus</name>
    <dbReference type="NCBI Taxonomy" id="5963"/>
    <lineage>
        <taxon>Eukaryota</taxon>
        <taxon>Sar</taxon>
        <taxon>Alveolata</taxon>
        <taxon>Ciliophora</taxon>
        <taxon>Postciliodesmatophora</taxon>
        <taxon>Heterotrichea</taxon>
        <taxon>Heterotrichida</taxon>
        <taxon>Stentoridae</taxon>
        <taxon>Stentor</taxon>
    </lineage>
</organism>
<protein>
    <recommendedName>
        <fullName evidence="5">Biogenesis of lysosome-related organelles complex 1 subunit 7</fullName>
    </recommendedName>
</protein>
<proteinExistence type="predicted"/>
<feature type="compositionally biased region" description="Acidic residues" evidence="2">
    <location>
        <begin position="1"/>
        <end position="14"/>
    </location>
</feature>
<feature type="coiled-coil region" evidence="1">
    <location>
        <begin position="68"/>
        <end position="95"/>
    </location>
</feature>
<feature type="region of interest" description="Disordered" evidence="2">
    <location>
        <begin position="1"/>
        <end position="25"/>
    </location>
</feature>
<evidence type="ECO:0000256" key="1">
    <source>
        <dbReference type="SAM" id="Coils"/>
    </source>
</evidence>
<evidence type="ECO:0000313" key="4">
    <source>
        <dbReference type="Proteomes" id="UP000187209"/>
    </source>
</evidence>
<accession>A0A1R2BE28</accession>
<evidence type="ECO:0000256" key="2">
    <source>
        <dbReference type="SAM" id="MobiDB-lite"/>
    </source>
</evidence>
<keyword evidence="1" id="KW-0175">Coiled coil</keyword>
<gene>
    <name evidence="3" type="ORF">SteCoe_26118</name>
</gene>
<evidence type="ECO:0000313" key="3">
    <source>
        <dbReference type="EMBL" id="OMJ74865.1"/>
    </source>
</evidence>
<dbReference type="Proteomes" id="UP000187209">
    <property type="component" value="Unassembled WGS sequence"/>
</dbReference>
<name>A0A1R2BE28_9CILI</name>
<dbReference type="EMBL" id="MPUH01000724">
    <property type="protein sequence ID" value="OMJ74865.1"/>
    <property type="molecule type" value="Genomic_DNA"/>
</dbReference>
<dbReference type="AlphaFoldDB" id="A0A1R2BE28"/>
<comment type="caution">
    <text evidence="3">The sequence shown here is derived from an EMBL/GenBank/DDBJ whole genome shotgun (WGS) entry which is preliminary data.</text>
</comment>
<evidence type="ECO:0008006" key="5">
    <source>
        <dbReference type="Google" id="ProtNLM"/>
    </source>
</evidence>
<sequence>MEFVGEGDEDEECEEPKQKNPEEELESVLENFKHTEIASLHLQIHELIQQQQSCEKFSEPLLPNLNKIDAYLAKIKQLAKRKKILEKKAQSIKNRFKNVMNIIKGVSK</sequence>